<dbReference type="Gene3D" id="1.25.40.10">
    <property type="entry name" value="Tetratricopeptide repeat domain"/>
    <property type="match status" value="4"/>
</dbReference>
<reference evidence="1" key="1">
    <citation type="submission" date="2018-05" db="EMBL/GenBank/DDBJ databases">
        <authorList>
            <person name="Lanie J.A."/>
            <person name="Ng W.-L."/>
            <person name="Kazmierczak K.M."/>
            <person name="Andrzejewski T.M."/>
            <person name="Davidsen T.M."/>
            <person name="Wayne K.J."/>
            <person name="Tettelin H."/>
            <person name="Glass J.I."/>
            <person name="Rusch D."/>
            <person name="Podicherti R."/>
            <person name="Tsui H.-C.T."/>
            <person name="Winkler M.E."/>
        </authorList>
    </citation>
    <scope>NUCLEOTIDE SEQUENCE</scope>
</reference>
<dbReference type="AlphaFoldDB" id="A0A381PZ76"/>
<sequence>MKKIVLTLLFFTTVFAQTSAMQLFDESRQALSNGNLELAGEKIRAAIDADKGNDQLRKEFDRLNRLRNKANNSNRAVQDGRFDDAIIGFKEVLDSIPKHIPALFGLAKAYEGKKDYTAAITYYKQSLSLDSNHNDSKKSIQNIAKKLYNSGNKDYKNGNLENAMSKYRQVLEINNRFYQAHFALGILYKSMGNISQAIQSYEAALSIRKFDKGWYNLGLAHKANGDFNNAKKAFEETVKLNKKYYKAHKSLGEVFIDLEQYDDAVASLKAAIAIKSNYSAAYHALGITYGKEKLEDYNRSAEALEKAVELSPRVMLSWFHLSEAYNELGECEKAKEAALEAIDLKKNFGGSWFQLGIAEYCNATGNKSNAINHFERARNDRQWRKMAEYEIDKVRNPEKYE</sequence>
<dbReference type="InterPro" id="IPR019734">
    <property type="entry name" value="TPR_rpt"/>
</dbReference>
<dbReference type="SUPFAM" id="SSF48452">
    <property type="entry name" value="TPR-like"/>
    <property type="match status" value="1"/>
</dbReference>
<protein>
    <submittedName>
        <fullName evidence="1">Uncharacterized protein</fullName>
    </submittedName>
</protein>
<dbReference type="Pfam" id="PF13181">
    <property type="entry name" value="TPR_8"/>
    <property type="match status" value="1"/>
</dbReference>
<evidence type="ECO:0000313" key="1">
    <source>
        <dbReference type="EMBL" id="SUZ71974.1"/>
    </source>
</evidence>
<gene>
    <name evidence="1" type="ORF">METZ01_LOCUS24828</name>
</gene>
<dbReference type="Pfam" id="PF13414">
    <property type="entry name" value="TPR_11"/>
    <property type="match status" value="1"/>
</dbReference>
<dbReference type="InterPro" id="IPR011990">
    <property type="entry name" value="TPR-like_helical_dom_sf"/>
</dbReference>
<dbReference type="SMART" id="SM00028">
    <property type="entry name" value="TPR"/>
    <property type="match status" value="7"/>
</dbReference>
<dbReference type="PANTHER" id="PTHR12558">
    <property type="entry name" value="CELL DIVISION CYCLE 16,23,27"/>
    <property type="match status" value="1"/>
</dbReference>
<dbReference type="PANTHER" id="PTHR12558:SF13">
    <property type="entry name" value="CELL DIVISION CYCLE PROTEIN 27 HOMOLOG"/>
    <property type="match status" value="1"/>
</dbReference>
<dbReference type="PROSITE" id="PS50005">
    <property type="entry name" value="TPR"/>
    <property type="match status" value="3"/>
</dbReference>
<dbReference type="EMBL" id="UINC01001138">
    <property type="protein sequence ID" value="SUZ71974.1"/>
    <property type="molecule type" value="Genomic_DNA"/>
</dbReference>
<name>A0A381PZ76_9ZZZZ</name>
<organism evidence="1">
    <name type="scientific">marine metagenome</name>
    <dbReference type="NCBI Taxonomy" id="408172"/>
    <lineage>
        <taxon>unclassified sequences</taxon>
        <taxon>metagenomes</taxon>
        <taxon>ecological metagenomes</taxon>
    </lineage>
</organism>
<proteinExistence type="predicted"/>
<dbReference type="Pfam" id="PF13432">
    <property type="entry name" value="TPR_16"/>
    <property type="match status" value="2"/>
</dbReference>
<accession>A0A381PZ76</accession>